<dbReference type="SUPFAM" id="SSF52777">
    <property type="entry name" value="CoA-dependent acyltransferases"/>
    <property type="match status" value="1"/>
</dbReference>
<reference evidence="10" key="1">
    <citation type="submission" date="2021-05" db="EMBL/GenBank/DDBJ databases">
        <title>Genomic insights into ecological role and evolution of a novel Thermoplasmata order Candidatus Sysuiplasmatales.</title>
        <authorList>
            <person name="Yuan Y."/>
        </authorList>
    </citation>
    <scope>NUCLEOTIDE SEQUENCE</scope>
    <source>
        <strain evidence="10">TUT19-bin139</strain>
        <strain evidence="9">YP2-bin.285</strain>
    </source>
</reference>
<evidence type="ECO:0000256" key="1">
    <source>
        <dbReference type="ARBA" id="ARBA00001938"/>
    </source>
</evidence>
<gene>
    <name evidence="9" type="ORF">J9259_05955</name>
    <name evidence="10" type="ORF">KIY12_07605</name>
</gene>
<dbReference type="InterPro" id="IPR001078">
    <property type="entry name" value="2-oxoacid_DH_actylTfrase"/>
</dbReference>
<dbReference type="Pfam" id="PF00364">
    <property type="entry name" value="Biotin_lipoyl"/>
    <property type="match status" value="1"/>
</dbReference>
<sequence length="402" mass="44651">MRREFKLPDVGEGVAEGEIKKWLVKEGERVKEFQPLAEIITDKVNVEMTSPFTGTILKLRAAEGQTVKVGEPILEFEAEEDRPVAETHVREDKSVPAQTASTSPVTASAAIQASVPRATPAVRKRARELGIDLSSVRPGPDGRVTLADLERIASSRGARTEEKREGGQAPGREDRVRVHGIRKRIFERMAESKRNIPHFSYVDEADMTNIINARNILSKKYGEGVKLTYLPFIIKAVVEALKEFPYLNSSYDQQKDEIVLKHYYNIGIAVATDDGLVVPNIKDADTKTVEQIAREVDDLASRARSGKLVLSEVQGGTFTITNVGPIGGLFSTPVINYPESAILATHKIQQRPVARNGQIVIRDMMYFTVACDHRIVDGAVAAMFGNRLIEYLEHPFLMKLEF</sequence>
<dbReference type="AlphaFoldDB" id="A0A8J7YPL2"/>
<dbReference type="Gene3D" id="4.10.320.10">
    <property type="entry name" value="E3-binding domain"/>
    <property type="match status" value="1"/>
</dbReference>
<dbReference type="Pfam" id="PF00198">
    <property type="entry name" value="2-oxoacid_dh"/>
    <property type="match status" value="1"/>
</dbReference>
<evidence type="ECO:0000259" key="7">
    <source>
        <dbReference type="PROSITE" id="PS50968"/>
    </source>
</evidence>
<dbReference type="EMBL" id="JAHEAC010000074">
    <property type="protein sequence ID" value="MBX8644568.1"/>
    <property type="molecule type" value="Genomic_DNA"/>
</dbReference>
<dbReference type="InterPro" id="IPR004167">
    <property type="entry name" value="PSBD"/>
</dbReference>
<dbReference type="GO" id="GO:0016407">
    <property type="term" value="F:acetyltransferase activity"/>
    <property type="evidence" value="ECO:0007669"/>
    <property type="project" value="TreeGrafter"/>
</dbReference>
<keyword evidence="5" id="KW-0012">Acyltransferase</keyword>
<proteinExistence type="inferred from homology"/>
<dbReference type="GO" id="GO:0031405">
    <property type="term" value="F:lipoic acid binding"/>
    <property type="evidence" value="ECO:0007669"/>
    <property type="project" value="TreeGrafter"/>
</dbReference>
<dbReference type="InterPro" id="IPR000089">
    <property type="entry name" value="Biotin_lipoyl"/>
</dbReference>
<feature type="domain" description="Peripheral subunit-binding (PSBD)" evidence="8">
    <location>
        <begin position="117"/>
        <end position="153"/>
    </location>
</feature>
<accession>A0A8J7YPL2</accession>
<evidence type="ECO:0000259" key="8">
    <source>
        <dbReference type="PROSITE" id="PS51826"/>
    </source>
</evidence>
<keyword evidence="3" id="KW-0808">Transferase</keyword>
<dbReference type="Pfam" id="PF02817">
    <property type="entry name" value="E3_binding"/>
    <property type="match status" value="1"/>
</dbReference>
<evidence type="ECO:0000256" key="3">
    <source>
        <dbReference type="ARBA" id="ARBA00022679"/>
    </source>
</evidence>
<dbReference type="SUPFAM" id="SSF51230">
    <property type="entry name" value="Single hybrid motif"/>
    <property type="match status" value="1"/>
</dbReference>
<dbReference type="CDD" id="cd06849">
    <property type="entry name" value="lipoyl_domain"/>
    <property type="match status" value="1"/>
</dbReference>
<dbReference type="InterPro" id="IPR050743">
    <property type="entry name" value="2-oxoacid_DH_E2_comp"/>
</dbReference>
<dbReference type="Gene3D" id="3.30.559.10">
    <property type="entry name" value="Chloramphenicol acetyltransferase-like domain"/>
    <property type="match status" value="1"/>
</dbReference>
<dbReference type="EMBL" id="JAGVSJ010000013">
    <property type="protein sequence ID" value="MBX8632044.1"/>
    <property type="molecule type" value="Genomic_DNA"/>
</dbReference>
<evidence type="ECO:0000313" key="10">
    <source>
        <dbReference type="EMBL" id="MBX8644568.1"/>
    </source>
</evidence>
<name>A0A8J7YPL2_9ARCH</name>
<dbReference type="PROSITE" id="PS51826">
    <property type="entry name" value="PSBD"/>
    <property type="match status" value="1"/>
</dbReference>
<feature type="compositionally biased region" description="Basic and acidic residues" evidence="6">
    <location>
        <begin position="81"/>
        <end position="94"/>
    </location>
</feature>
<dbReference type="FunFam" id="3.30.559.10:FF:000007">
    <property type="entry name" value="Dihydrolipoamide acetyltransferase component of pyruvate dehydrogenase complex"/>
    <property type="match status" value="1"/>
</dbReference>
<dbReference type="PANTHER" id="PTHR43178">
    <property type="entry name" value="DIHYDROLIPOAMIDE ACETYLTRANSFERASE COMPONENT OF PYRUVATE DEHYDROGENASE COMPLEX"/>
    <property type="match status" value="1"/>
</dbReference>
<evidence type="ECO:0000313" key="11">
    <source>
        <dbReference type="Proteomes" id="UP000750197"/>
    </source>
</evidence>
<comment type="cofactor">
    <cofactor evidence="1">
        <name>(R)-lipoate</name>
        <dbReference type="ChEBI" id="CHEBI:83088"/>
    </cofactor>
</comment>
<dbReference type="GO" id="GO:0005737">
    <property type="term" value="C:cytoplasm"/>
    <property type="evidence" value="ECO:0007669"/>
    <property type="project" value="TreeGrafter"/>
</dbReference>
<dbReference type="PANTHER" id="PTHR43178:SF5">
    <property type="entry name" value="LIPOAMIDE ACYLTRANSFERASE COMPONENT OF BRANCHED-CHAIN ALPHA-KETO ACID DEHYDROGENASE COMPLEX, MITOCHONDRIAL"/>
    <property type="match status" value="1"/>
</dbReference>
<feature type="domain" description="Lipoyl-binding" evidence="7">
    <location>
        <begin position="2"/>
        <end position="77"/>
    </location>
</feature>
<dbReference type="Gene3D" id="2.40.50.100">
    <property type="match status" value="1"/>
</dbReference>
<dbReference type="Proteomes" id="UP000750197">
    <property type="component" value="Unassembled WGS sequence"/>
</dbReference>
<dbReference type="PROSITE" id="PS00189">
    <property type="entry name" value="LIPOYL"/>
    <property type="match status" value="1"/>
</dbReference>
<feature type="region of interest" description="Disordered" evidence="6">
    <location>
        <begin position="151"/>
        <end position="174"/>
    </location>
</feature>
<comment type="similarity">
    <text evidence="2">Belongs to the 2-oxoacid dehydrogenase family.</text>
</comment>
<dbReference type="InterPro" id="IPR003016">
    <property type="entry name" value="2-oxoA_DH_lipoyl-BS"/>
</dbReference>
<dbReference type="Proteomes" id="UP000716004">
    <property type="component" value="Unassembled WGS sequence"/>
</dbReference>
<dbReference type="SUPFAM" id="SSF47005">
    <property type="entry name" value="Peripheral subunit-binding domain of 2-oxo acid dehydrogenase complex"/>
    <property type="match status" value="1"/>
</dbReference>
<organism evidence="10 11">
    <name type="scientific">Candidatus Sysuiplasma superficiale</name>
    <dbReference type="NCBI Taxonomy" id="2823368"/>
    <lineage>
        <taxon>Archaea</taxon>
        <taxon>Methanobacteriati</taxon>
        <taxon>Thermoplasmatota</taxon>
        <taxon>Thermoplasmata</taxon>
        <taxon>Candidatus Sysuiplasmatales</taxon>
        <taxon>Candidatus Sysuiplasmataceae</taxon>
        <taxon>Candidatus Sysuiplasma</taxon>
    </lineage>
</organism>
<dbReference type="InterPro" id="IPR011053">
    <property type="entry name" value="Single_hybrid_motif"/>
</dbReference>
<comment type="caution">
    <text evidence="10">The sequence shown here is derived from an EMBL/GenBank/DDBJ whole genome shotgun (WGS) entry which is preliminary data.</text>
</comment>
<dbReference type="InterPro" id="IPR036625">
    <property type="entry name" value="E3-bd_dom_sf"/>
</dbReference>
<evidence type="ECO:0000256" key="6">
    <source>
        <dbReference type="SAM" id="MobiDB-lite"/>
    </source>
</evidence>
<evidence type="ECO:0000256" key="5">
    <source>
        <dbReference type="ARBA" id="ARBA00023315"/>
    </source>
</evidence>
<feature type="region of interest" description="Disordered" evidence="6">
    <location>
        <begin position="80"/>
        <end position="119"/>
    </location>
</feature>
<evidence type="ECO:0000313" key="9">
    <source>
        <dbReference type="EMBL" id="MBX8632044.1"/>
    </source>
</evidence>
<feature type="compositionally biased region" description="Low complexity" evidence="6">
    <location>
        <begin position="97"/>
        <end position="110"/>
    </location>
</feature>
<keyword evidence="4" id="KW-0450">Lipoyl</keyword>
<dbReference type="PROSITE" id="PS50968">
    <property type="entry name" value="BIOTINYL_LIPOYL"/>
    <property type="match status" value="1"/>
</dbReference>
<evidence type="ECO:0000256" key="2">
    <source>
        <dbReference type="ARBA" id="ARBA00007317"/>
    </source>
</evidence>
<protein>
    <submittedName>
        <fullName evidence="10">2-oxo acid dehydrogenase subunit E2</fullName>
    </submittedName>
</protein>
<dbReference type="InterPro" id="IPR023213">
    <property type="entry name" value="CAT-like_dom_sf"/>
</dbReference>
<evidence type="ECO:0000256" key="4">
    <source>
        <dbReference type="ARBA" id="ARBA00022823"/>
    </source>
</evidence>